<evidence type="ECO:0000259" key="7">
    <source>
        <dbReference type="SMART" id="SM00838"/>
    </source>
</evidence>
<feature type="domain" description="Elongation factor EFG" evidence="7">
    <location>
        <begin position="574"/>
        <end position="664"/>
    </location>
</feature>
<dbReference type="RefSeq" id="WP_074766226.1">
    <property type="nucleotide sequence ID" value="NZ_FNWO01000003.1"/>
</dbReference>
<keyword evidence="5" id="KW-0342">GTP-binding</keyword>
<dbReference type="InterPro" id="IPR020568">
    <property type="entry name" value="Ribosomal_Su5_D2-typ_SF"/>
</dbReference>
<evidence type="ECO:0000259" key="8">
    <source>
        <dbReference type="SMART" id="SM00889"/>
    </source>
</evidence>
<dbReference type="InterPro" id="IPR014721">
    <property type="entry name" value="Ribsml_uS5_D2-typ_fold_subgr"/>
</dbReference>
<dbReference type="SUPFAM" id="SSF54980">
    <property type="entry name" value="EF-G C-terminal domain-like"/>
    <property type="match status" value="2"/>
</dbReference>
<dbReference type="CDD" id="cd01434">
    <property type="entry name" value="EFG_mtEFG1_IV"/>
    <property type="match status" value="1"/>
</dbReference>
<dbReference type="Gene3D" id="2.40.30.10">
    <property type="entry name" value="Translation factors"/>
    <property type="match status" value="1"/>
</dbReference>
<dbReference type="Pfam" id="PF00679">
    <property type="entry name" value="EFG_C"/>
    <property type="match status" value="1"/>
</dbReference>
<dbReference type="SUPFAM" id="SSF54211">
    <property type="entry name" value="Ribosomal protein S5 domain 2-like"/>
    <property type="match status" value="1"/>
</dbReference>
<dbReference type="SMART" id="SM00838">
    <property type="entry name" value="EFG_C"/>
    <property type="match status" value="1"/>
</dbReference>
<dbReference type="InterPro" id="IPR041095">
    <property type="entry name" value="EFG_II"/>
</dbReference>
<proteinExistence type="predicted"/>
<dbReference type="PANTHER" id="PTHR43261">
    <property type="entry name" value="TRANSLATION ELONGATION FACTOR G-RELATED"/>
    <property type="match status" value="1"/>
</dbReference>
<dbReference type="SUPFAM" id="SSF50447">
    <property type="entry name" value="Translation proteins"/>
    <property type="match status" value="1"/>
</dbReference>
<dbReference type="InterPro" id="IPR009000">
    <property type="entry name" value="Transl_B-barrel_sf"/>
</dbReference>
<dbReference type="OrthoDB" id="9802948at2"/>
<evidence type="ECO:0000256" key="6">
    <source>
        <dbReference type="ARBA" id="ARBA00024731"/>
    </source>
</evidence>
<evidence type="ECO:0000256" key="3">
    <source>
        <dbReference type="ARBA" id="ARBA00022768"/>
    </source>
</evidence>
<evidence type="ECO:0000313" key="10">
    <source>
        <dbReference type="Proteomes" id="UP000182983"/>
    </source>
</evidence>
<keyword evidence="2" id="KW-0547">Nucleotide-binding</keyword>
<evidence type="ECO:0000313" key="9">
    <source>
        <dbReference type="EMBL" id="SEH31010.1"/>
    </source>
</evidence>
<dbReference type="Gene3D" id="3.30.70.240">
    <property type="match status" value="1"/>
</dbReference>
<dbReference type="AlphaFoldDB" id="A0A1H6HA77"/>
<keyword evidence="4" id="KW-0648">Protein biosynthesis</keyword>
<dbReference type="GO" id="GO:0003746">
    <property type="term" value="F:translation elongation factor activity"/>
    <property type="evidence" value="ECO:0007669"/>
    <property type="project" value="UniProtKB-KW"/>
</dbReference>
<dbReference type="InterPro" id="IPR027417">
    <property type="entry name" value="P-loop_NTPase"/>
</dbReference>
<gene>
    <name evidence="9" type="ORF">SAMN04244559_01041</name>
</gene>
<dbReference type="Pfam" id="PF03764">
    <property type="entry name" value="EFG_IV"/>
    <property type="match status" value="1"/>
</dbReference>
<dbReference type="PANTHER" id="PTHR43261:SF7">
    <property type="entry name" value="ELONGATION FACTOR G-LIKE PROTEIN"/>
    <property type="match status" value="1"/>
</dbReference>
<dbReference type="Pfam" id="PF00009">
    <property type="entry name" value="GTP_EFTU"/>
    <property type="match status" value="1"/>
</dbReference>
<dbReference type="NCBIfam" id="NF009891">
    <property type="entry name" value="PRK13351.1-1"/>
    <property type="match status" value="1"/>
</dbReference>
<comment type="function">
    <text evidence="6">Catalyzes the GTP-dependent ribosomal translocation step during translation elongation. During this step, the ribosome changes from the pre-translocational (PRE) to the post-translocational (POST) state as the newly formed A-site-bound peptidyl-tRNA and P-site-bound deacylated tRNA move to the P and E sites, respectively. Catalyzes the coordinated movement of the two tRNA molecules, the mRNA and conformational changes in the ribosome.</text>
</comment>
<reference evidence="10" key="1">
    <citation type="submission" date="2016-10" db="EMBL/GenBank/DDBJ databases">
        <authorList>
            <person name="Varghese N."/>
            <person name="Submissions S."/>
        </authorList>
    </citation>
    <scope>NUCLEOTIDE SEQUENCE [LARGE SCALE GENOMIC DNA]</scope>
    <source>
        <strain evidence="10">DSM 13234</strain>
    </source>
</reference>
<dbReference type="GO" id="GO:0005525">
    <property type="term" value="F:GTP binding"/>
    <property type="evidence" value="ECO:0007669"/>
    <property type="project" value="UniProtKB-KW"/>
</dbReference>
<dbReference type="SUPFAM" id="SSF52540">
    <property type="entry name" value="P-loop containing nucleoside triphosphate hydrolases"/>
    <property type="match status" value="1"/>
</dbReference>
<dbReference type="InterPro" id="IPR047872">
    <property type="entry name" value="EFG_IV"/>
</dbReference>
<dbReference type="Gene3D" id="3.30.70.870">
    <property type="entry name" value="Elongation Factor G (Translational Gtpase), domain 3"/>
    <property type="match status" value="1"/>
</dbReference>
<dbReference type="InterPro" id="IPR000795">
    <property type="entry name" value="T_Tr_GTP-bd_dom"/>
</dbReference>
<evidence type="ECO:0000256" key="2">
    <source>
        <dbReference type="ARBA" id="ARBA00022741"/>
    </source>
</evidence>
<dbReference type="CDD" id="cd03713">
    <property type="entry name" value="EFG_mtEFG_C"/>
    <property type="match status" value="1"/>
</dbReference>
<organism evidence="9 10">
    <name type="scientific">Magnetospirillum fulvum</name>
    <name type="common">Rhodospirillum fulvum</name>
    <dbReference type="NCBI Taxonomy" id="1082"/>
    <lineage>
        <taxon>Bacteria</taxon>
        <taxon>Pseudomonadati</taxon>
        <taxon>Pseudomonadota</taxon>
        <taxon>Alphaproteobacteria</taxon>
        <taxon>Rhodospirillales</taxon>
        <taxon>Rhodospirillaceae</taxon>
        <taxon>Magnetospirillum</taxon>
    </lineage>
</organism>
<keyword evidence="10" id="KW-1185">Reference proteome</keyword>
<dbReference type="InterPro" id="IPR035649">
    <property type="entry name" value="EFG_V"/>
</dbReference>
<dbReference type="InterPro" id="IPR005517">
    <property type="entry name" value="Transl_elong_EFG/EF2_IV"/>
</dbReference>
<dbReference type="Gene3D" id="3.40.50.300">
    <property type="entry name" value="P-loop containing nucleotide triphosphate hydrolases"/>
    <property type="match status" value="1"/>
</dbReference>
<dbReference type="Pfam" id="PF14492">
    <property type="entry name" value="EFG_III"/>
    <property type="match status" value="1"/>
</dbReference>
<dbReference type="GO" id="GO:0097216">
    <property type="term" value="F:guanosine tetraphosphate binding"/>
    <property type="evidence" value="ECO:0007669"/>
    <property type="project" value="UniProtKB-ARBA"/>
</dbReference>
<keyword evidence="3 9" id="KW-0251">Elongation factor</keyword>
<dbReference type="Gene3D" id="3.30.230.10">
    <property type="match status" value="1"/>
</dbReference>
<name>A0A1H6HA77_MAGFU</name>
<dbReference type="GO" id="GO:0032790">
    <property type="term" value="P:ribosome disassembly"/>
    <property type="evidence" value="ECO:0007669"/>
    <property type="project" value="TreeGrafter"/>
</dbReference>
<dbReference type="NCBIfam" id="NF009379">
    <property type="entry name" value="PRK12740.1-3"/>
    <property type="match status" value="1"/>
</dbReference>
<evidence type="ECO:0000256" key="5">
    <source>
        <dbReference type="ARBA" id="ARBA00023134"/>
    </source>
</evidence>
<protein>
    <recommendedName>
        <fullName evidence="1">Elongation factor G</fullName>
    </recommendedName>
</protein>
<dbReference type="InterPro" id="IPR035647">
    <property type="entry name" value="EFG_III/V"/>
</dbReference>
<dbReference type="SMART" id="SM00889">
    <property type="entry name" value="EFG_IV"/>
    <property type="match status" value="1"/>
</dbReference>
<dbReference type="GO" id="GO:0003924">
    <property type="term" value="F:GTPase activity"/>
    <property type="evidence" value="ECO:0007669"/>
    <property type="project" value="InterPro"/>
</dbReference>
<dbReference type="CDD" id="cd04170">
    <property type="entry name" value="EF-G_bact"/>
    <property type="match status" value="1"/>
</dbReference>
<dbReference type="Proteomes" id="UP000182983">
    <property type="component" value="Unassembled WGS sequence"/>
</dbReference>
<evidence type="ECO:0000256" key="4">
    <source>
        <dbReference type="ARBA" id="ARBA00022917"/>
    </source>
</evidence>
<sequence>MTSRTPSLPRAAALVGPYASGKTSLLEALLSACGTIARKGRTRDGSTVGDSSPEARARQMSVEPNIAAAQYLGETWTFIDCPGSVEFKQESLNALAVVDAAIVVCEPDPARAVMVAPMLKFLDERKIPHLLFINKVDTAGTRLTETLDGLQAVSDRPLVLREVPIREGEAVTGYIDLVSERAYRYRPGQPSDLIRIPDELQSEESRARQQLLEHLADYDDHLMEELLEDIQPPPDELYQDLSRDVAENLIVPVFFGSAENDSGIRRLLKALRHDVPGPQTTARRLGVAADGPPLAQIFKSIHAQHTGKLSYGRVWRGEFADNQTIGGDRISGLYLPTATGPAKAPRVSVGDVAAFGRLDSILTGGVLCADSAAALPWSKPLSPLFALAVAAEKKGDDVKLTGVLAKLCEEDPSLVLDHSEFGELVLRGQGEIHLLVAIDRLKSRFNMQVVTRKPTVPYKETIRKATTVHGRHKKQSGGHGQFGDVYLDIAPLPRGSGFQFRETVVGGVVPRHFIPAVEQGVTESLSQGALGFPVVDLSVTLTQGSYHAVDSSDMAFKTAARIGMAEGMPQCEPILLEPVLLVELSVPSDYTAKAQRIVSGRRGQILGFDAREGWPGWDTVNAYLPQAEMDDLIVELRSLTMGVGTFAWTFDHLQELSGRVAEKVIEARREALAAD</sequence>
<accession>A0A1H6HA77</accession>
<feature type="domain" description="Translation elongation factor EFG/EF2" evidence="8">
    <location>
        <begin position="455"/>
        <end position="572"/>
    </location>
</feature>
<dbReference type="EMBL" id="FNWO01000003">
    <property type="protein sequence ID" value="SEH31010.1"/>
    <property type="molecule type" value="Genomic_DNA"/>
</dbReference>
<evidence type="ECO:0000256" key="1">
    <source>
        <dbReference type="ARBA" id="ARBA00017872"/>
    </source>
</evidence>
<dbReference type="InterPro" id="IPR000640">
    <property type="entry name" value="EFG_V-like"/>
</dbReference>